<dbReference type="RefSeq" id="WP_378556048.1">
    <property type="nucleotide sequence ID" value="NZ_JBHSDL010000005.1"/>
</dbReference>
<evidence type="ECO:0000313" key="2">
    <source>
        <dbReference type="Proteomes" id="UP001595844"/>
    </source>
</evidence>
<organism evidence="1 2">
    <name type="scientific">Nocardia halotolerans</name>
    <dbReference type="NCBI Taxonomy" id="1755878"/>
    <lineage>
        <taxon>Bacteria</taxon>
        <taxon>Bacillati</taxon>
        <taxon>Actinomycetota</taxon>
        <taxon>Actinomycetes</taxon>
        <taxon>Mycobacteriales</taxon>
        <taxon>Nocardiaceae</taxon>
        <taxon>Nocardia</taxon>
    </lineage>
</organism>
<protein>
    <submittedName>
        <fullName evidence="1">Uncharacterized protein</fullName>
    </submittedName>
</protein>
<accession>A0ABV8VBN5</accession>
<sequence length="116" mass="13540">MTDTLHTVEITGNPDDAATWQIKFTCHGDRDAECHQYPDCDCERWDSDHEEEQGHPLVPHDQCWMKNWFDNDCTDPYSETLIECDYTVGMSGPIKARFEEDDYVAWEFIEEAKTDA</sequence>
<name>A0ABV8VBN5_9NOCA</name>
<comment type="caution">
    <text evidence="1">The sequence shown here is derived from an EMBL/GenBank/DDBJ whole genome shotgun (WGS) entry which is preliminary data.</text>
</comment>
<gene>
    <name evidence="1" type="ORF">ACFO5K_04470</name>
</gene>
<dbReference type="EMBL" id="JBHSDL010000005">
    <property type="protein sequence ID" value="MFC4373349.1"/>
    <property type="molecule type" value="Genomic_DNA"/>
</dbReference>
<keyword evidence="2" id="KW-1185">Reference proteome</keyword>
<dbReference type="Proteomes" id="UP001595844">
    <property type="component" value="Unassembled WGS sequence"/>
</dbReference>
<evidence type="ECO:0000313" key="1">
    <source>
        <dbReference type="EMBL" id="MFC4373349.1"/>
    </source>
</evidence>
<reference evidence="2" key="1">
    <citation type="journal article" date="2019" name="Int. J. Syst. Evol. Microbiol.">
        <title>The Global Catalogue of Microorganisms (GCM) 10K type strain sequencing project: providing services to taxonomists for standard genome sequencing and annotation.</title>
        <authorList>
            <consortium name="The Broad Institute Genomics Platform"/>
            <consortium name="The Broad Institute Genome Sequencing Center for Infectious Disease"/>
            <person name="Wu L."/>
            <person name="Ma J."/>
        </authorList>
    </citation>
    <scope>NUCLEOTIDE SEQUENCE [LARGE SCALE GENOMIC DNA]</scope>
    <source>
        <strain evidence="2">IBRC-M 10490</strain>
    </source>
</reference>
<proteinExistence type="predicted"/>